<evidence type="ECO:0008006" key="3">
    <source>
        <dbReference type="Google" id="ProtNLM"/>
    </source>
</evidence>
<evidence type="ECO:0000313" key="1">
    <source>
        <dbReference type="EMBL" id="GAA3528067.1"/>
    </source>
</evidence>
<keyword evidence="2" id="KW-1185">Reference proteome</keyword>
<dbReference type="Proteomes" id="UP001500301">
    <property type="component" value="Unassembled WGS sequence"/>
</dbReference>
<gene>
    <name evidence="1" type="ORF">GCM10022263_15860</name>
</gene>
<protein>
    <recommendedName>
        <fullName evidence="3">N-acetyltransferase domain-containing protein</fullName>
    </recommendedName>
</protein>
<accession>A0ABP6V852</accession>
<proteinExistence type="predicted"/>
<sequence length="292" mass="30911">MIELAWFDALDAERQAAVEDMLALAVEYDAEAGFSTARPSAPGVGSVRHLVVTIAPVGQRGSGALDALPDVPLVAYLRLDLVDGVGDVQLVVRPEFRSHGIATLMAELLAGPDGWSALPGLREVRSWSHGAHPAAERMARRFGARVEHGVFKTLRLLGGSRPYRAERAEVRLDPAPGRPPVLVPGHEDAMAPHELAVLRAASELLSVGGVPGAVRLGVGATVPVTAGLAVEDPRVSRDALRVLLGQGLIEAQARGARVAQLFVDALVDDFVAVSRELGFEHDQSDHLYALAV</sequence>
<dbReference type="RefSeq" id="WP_218233315.1">
    <property type="nucleotide sequence ID" value="NZ_BAABBB010000009.1"/>
</dbReference>
<name>A0ABP6V852_9ACTN</name>
<dbReference type="EMBL" id="BAABBB010000009">
    <property type="protein sequence ID" value="GAA3528067.1"/>
    <property type="molecule type" value="Genomic_DNA"/>
</dbReference>
<evidence type="ECO:0000313" key="2">
    <source>
        <dbReference type="Proteomes" id="UP001500301"/>
    </source>
</evidence>
<reference evidence="2" key="1">
    <citation type="journal article" date="2019" name="Int. J. Syst. Evol. Microbiol.">
        <title>The Global Catalogue of Microorganisms (GCM) 10K type strain sequencing project: providing services to taxonomists for standard genome sequencing and annotation.</title>
        <authorList>
            <consortium name="The Broad Institute Genomics Platform"/>
            <consortium name="The Broad Institute Genome Sequencing Center for Infectious Disease"/>
            <person name="Wu L."/>
            <person name="Ma J."/>
        </authorList>
    </citation>
    <scope>NUCLEOTIDE SEQUENCE [LARGE SCALE GENOMIC DNA]</scope>
    <source>
        <strain evidence="2">JCM 17460</strain>
    </source>
</reference>
<organism evidence="1 2">
    <name type="scientific">Nocardioides daeguensis</name>
    <dbReference type="NCBI Taxonomy" id="908359"/>
    <lineage>
        <taxon>Bacteria</taxon>
        <taxon>Bacillati</taxon>
        <taxon>Actinomycetota</taxon>
        <taxon>Actinomycetes</taxon>
        <taxon>Propionibacteriales</taxon>
        <taxon>Nocardioidaceae</taxon>
        <taxon>Nocardioides</taxon>
    </lineage>
</organism>
<comment type="caution">
    <text evidence="1">The sequence shown here is derived from an EMBL/GenBank/DDBJ whole genome shotgun (WGS) entry which is preliminary data.</text>
</comment>